<comment type="caution">
    <text evidence="1">The sequence shown here is derived from an EMBL/GenBank/DDBJ whole genome shotgun (WGS) entry which is preliminary data.</text>
</comment>
<dbReference type="Proteomes" id="UP000625711">
    <property type="component" value="Unassembled WGS sequence"/>
</dbReference>
<evidence type="ECO:0000313" key="2">
    <source>
        <dbReference type="Proteomes" id="UP000625711"/>
    </source>
</evidence>
<reference evidence="1" key="1">
    <citation type="submission" date="2020-08" db="EMBL/GenBank/DDBJ databases">
        <title>Genome sequencing and assembly of the red palm weevil Rhynchophorus ferrugineus.</title>
        <authorList>
            <person name="Dias G.B."/>
            <person name="Bergman C.M."/>
            <person name="Manee M."/>
        </authorList>
    </citation>
    <scope>NUCLEOTIDE SEQUENCE</scope>
    <source>
        <strain evidence="1">AA-2017</strain>
        <tissue evidence="1">Whole larva</tissue>
    </source>
</reference>
<evidence type="ECO:0000313" key="1">
    <source>
        <dbReference type="EMBL" id="KAF7276516.1"/>
    </source>
</evidence>
<dbReference type="AlphaFoldDB" id="A0A834IC46"/>
<protein>
    <submittedName>
        <fullName evidence="1">Uncharacterized protein</fullName>
    </submittedName>
</protein>
<dbReference type="EMBL" id="JAACXV010006258">
    <property type="protein sequence ID" value="KAF7276516.1"/>
    <property type="molecule type" value="Genomic_DNA"/>
</dbReference>
<sequence>MSNVPYRAVYVKRRRRRRYPDERVTQLRFPAPDGYGILLHLISLSERYSFAVCASSLTPPFTTPTSRQWPGIRTFTEKTTLIFPTRLPLLFPFSR</sequence>
<proteinExistence type="predicted"/>
<accession>A0A834IC46</accession>
<gene>
    <name evidence="1" type="ORF">GWI33_010169</name>
</gene>
<organism evidence="1 2">
    <name type="scientific">Rhynchophorus ferrugineus</name>
    <name type="common">Red palm weevil</name>
    <name type="synonym">Curculio ferrugineus</name>
    <dbReference type="NCBI Taxonomy" id="354439"/>
    <lineage>
        <taxon>Eukaryota</taxon>
        <taxon>Metazoa</taxon>
        <taxon>Ecdysozoa</taxon>
        <taxon>Arthropoda</taxon>
        <taxon>Hexapoda</taxon>
        <taxon>Insecta</taxon>
        <taxon>Pterygota</taxon>
        <taxon>Neoptera</taxon>
        <taxon>Endopterygota</taxon>
        <taxon>Coleoptera</taxon>
        <taxon>Polyphaga</taxon>
        <taxon>Cucujiformia</taxon>
        <taxon>Curculionidae</taxon>
        <taxon>Dryophthorinae</taxon>
        <taxon>Rhynchophorus</taxon>
    </lineage>
</organism>
<name>A0A834IC46_RHYFE</name>
<keyword evidence="2" id="KW-1185">Reference proteome</keyword>